<dbReference type="PROSITE" id="PS51747">
    <property type="entry name" value="CYT_DCMP_DEAMINASES_2"/>
    <property type="match status" value="1"/>
</dbReference>
<accession>A0ABP3QQH3</accession>
<dbReference type="CDD" id="cd01285">
    <property type="entry name" value="nucleoside_deaminase"/>
    <property type="match status" value="1"/>
</dbReference>
<gene>
    <name evidence="2" type="ORF">GCM10009416_35080</name>
</gene>
<comment type="caution">
    <text evidence="2">The sequence shown here is derived from an EMBL/GenBank/DDBJ whole genome shotgun (WGS) entry which is preliminary data.</text>
</comment>
<dbReference type="RefSeq" id="WP_343896674.1">
    <property type="nucleotide sequence ID" value="NZ_BAAAFZ010000055.1"/>
</dbReference>
<proteinExistence type="predicted"/>
<organism evidence="2 3">
    <name type="scientific">Craurococcus roseus</name>
    <dbReference type="NCBI Taxonomy" id="77585"/>
    <lineage>
        <taxon>Bacteria</taxon>
        <taxon>Pseudomonadati</taxon>
        <taxon>Pseudomonadota</taxon>
        <taxon>Alphaproteobacteria</taxon>
        <taxon>Acetobacterales</taxon>
        <taxon>Acetobacteraceae</taxon>
        <taxon>Craurococcus</taxon>
    </lineage>
</organism>
<evidence type="ECO:0000313" key="2">
    <source>
        <dbReference type="EMBL" id="GAA0593696.1"/>
    </source>
</evidence>
<dbReference type="Gene3D" id="3.40.140.10">
    <property type="entry name" value="Cytidine Deaminase, domain 2"/>
    <property type="match status" value="1"/>
</dbReference>
<sequence length="162" mass="16419">MTPEDAARLRRAIALAHEARARGDGAFGAVLLATDGAPLAETGNRAVTEGDPTAHAEVAAIRNAARAHGKERLSGATLYSSTEPCAMCAAASYVAGIGRVVFGLREADLPRARGGPLPWLPVQLPAAKVAARGRRPMAVEGPFLEDEAAAPHAGLGGGGPVA</sequence>
<evidence type="ECO:0000259" key="1">
    <source>
        <dbReference type="PROSITE" id="PS51747"/>
    </source>
</evidence>
<protein>
    <submittedName>
        <fullName evidence="2">Nucleoside deaminase</fullName>
    </submittedName>
</protein>
<dbReference type="PANTHER" id="PTHR11079">
    <property type="entry name" value="CYTOSINE DEAMINASE FAMILY MEMBER"/>
    <property type="match status" value="1"/>
</dbReference>
<name>A0ABP3QQH3_9PROT</name>
<dbReference type="PANTHER" id="PTHR11079:SF202">
    <property type="entry name" value="TRNA-SPECIFIC ADENOSINE DEAMINASE"/>
    <property type="match status" value="1"/>
</dbReference>
<dbReference type="Pfam" id="PF00383">
    <property type="entry name" value="dCMP_cyt_deam_1"/>
    <property type="match status" value="1"/>
</dbReference>
<dbReference type="Proteomes" id="UP001501588">
    <property type="component" value="Unassembled WGS sequence"/>
</dbReference>
<feature type="domain" description="CMP/dCMP-type deaminase" evidence="1">
    <location>
        <begin position="3"/>
        <end position="117"/>
    </location>
</feature>
<dbReference type="SUPFAM" id="SSF53927">
    <property type="entry name" value="Cytidine deaminase-like"/>
    <property type="match status" value="1"/>
</dbReference>
<evidence type="ECO:0000313" key="3">
    <source>
        <dbReference type="Proteomes" id="UP001501588"/>
    </source>
</evidence>
<keyword evidence="3" id="KW-1185">Reference proteome</keyword>
<dbReference type="InterPro" id="IPR002125">
    <property type="entry name" value="CMP_dCMP_dom"/>
</dbReference>
<reference evidence="3" key="1">
    <citation type="journal article" date="2019" name="Int. J. Syst. Evol. Microbiol.">
        <title>The Global Catalogue of Microorganisms (GCM) 10K type strain sequencing project: providing services to taxonomists for standard genome sequencing and annotation.</title>
        <authorList>
            <consortium name="The Broad Institute Genomics Platform"/>
            <consortium name="The Broad Institute Genome Sequencing Center for Infectious Disease"/>
            <person name="Wu L."/>
            <person name="Ma J."/>
        </authorList>
    </citation>
    <scope>NUCLEOTIDE SEQUENCE [LARGE SCALE GENOMIC DNA]</scope>
    <source>
        <strain evidence="3">JCM 9933</strain>
    </source>
</reference>
<dbReference type="InterPro" id="IPR016193">
    <property type="entry name" value="Cytidine_deaminase-like"/>
</dbReference>
<dbReference type="EMBL" id="BAAAFZ010000055">
    <property type="protein sequence ID" value="GAA0593696.1"/>
    <property type="molecule type" value="Genomic_DNA"/>
</dbReference>